<dbReference type="PANTHER" id="PTHR30007:SF0">
    <property type="entry name" value="TRANSPOSASE"/>
    <property type="match status" value="1"/>
</dbReference>
<dbReference type="EMBL" id="BMQA01000160">
    <property type="protein sequence ID" value="GGJ72806.1"/>
    <property type="molecule type" value="Genomic_DNA"/>
</dbReference>
<comment type="caution">
    <text evidence="2">The sequence shown here is derived from an EMBL/GenBank/DDBJ whole genome shotgun (WGS) entry which is preliminary data.</text>
</comment>
<reference evidence="2" key="1">
    <citation type="journal article" date="2014" name="Int. J. Syst. Evol. Microbiol.">
        <title>Complete genome sequence of Corynebacterium casei LMG S-19264T (=DSM 44701T), isolated from a smear-ripened cheese.</title>
        <authorList>
            <consortium name="US DOE Joint Genome Institute (JGI-PGF)"/>
            <person name="Walter F."/>
            <person name="Albersmeier A."/>
            <person name="Kalinowski J."/>
            <person name="Ruckert C."/>
        </authorList>
    </citation>
    <scope>NUCLEOTIDE SEQUENCE</scope>
    <source>
        <strain evidence="2">JCM 3086</strain>
    </source>
</reference>
<protein>
    <recommendedName>
        <fullName evidence="1">Transposase DDE domain-containing protein</fullName>
    </recommendedName>
</protein>
<proteinExistence type="predicted"/>
<reference evidence="2" key="2">
    <citation type="submission" date="2020-09" db="EMBL/GenBank/DDBJ databases">
        <authorList>
            <person name="Sun Q."/>
            <person name="Ohkuma M."/>
        </authorList>
    </citation>
    <scope>NUCLEOTIDE SEQUENCE</scope>
    <source>
        <strain evidence="2">JCM 3086</strain>
    </source>
</reference>
<dbReference type="PANTHER" id="PTHR30007">
    <property type="entry name" value="PHP DOMAIN PROTEIN"/>
    <property type="match status" value="1"/>
</dbReference>
<sequence>MDGGYRQHLVEHAATLGIDMEIVQRAPGTRGFTPLPKRWTVERTYGWLMFHRRLARDYETLPARSEAMIHLAMTDLMAHRLTNEATISWRDPTPRD</sequence>
<gene>
    <name evidence="2" type="ORF">GCM10010121_099260</name>
</gene>
<dbReference type="Proteomes" id="UP000657574">
    <property type="component" value="Unassembled WGS sequence"/>
</dbReference>
<dbReference type="Pfam" id="PF13586">
    <property type="entry name" value="DDE_Tnp_1_2"/>
    <property type="match status" value="1"/>
</dbReference>
<dbReference type="InterPro" id="IPR025668">
    <property type="entry name" value="Tnp_DDE_dom"/>
</dbReference>
<feature type="domain" description="Transposase DDE" evidence="1">
    <location>
        <begin position="16"/>
        <end position="74"/>
    </location>
</feature>
<dbReference type="AlphaFoldDB" id="A0A917UPR0"/>
<name>A0A917UPR0_9ACTN</name>
<keyword evidence="3" id="KW-1185">Reference proteome</keyword>
<evidence type="ECO:0000259" key="1">
    <source>
        <dbReference type="Pfam" id="PF13586"/>
    </source>
</evidence>
<evidence type="ECO:0000313" key="2">
    <source>
        <dbReference type="EMBL" id="GGJ72806.1"/>
    </source>
</evidence>
<accession>A0A917UPR0</accession>
<evidence type="ECO:0000313" key="3">
    <source>
        <dbReference type="Proteomes" id="UP000657574"/>
    </source>
</evidence>
<organism evidence="2 3">
    <name type="scientific">Streptomyces brasiliensis</name>
    <dbReference type="NCBI Taxonomy" id="1954"/>
    <lineage>
        <taxon>Bacteria</taxon>
        <taxon>Bacillati</taxon>
        <taxon>Actinomycetota</taxon>
        <taxon>Actinomycetes</taxon>
        <taxon>Kitasatosporales</taxon>
        <taxon>Streptomycetaceae</taxon>
        <taxon>Streptomyces</taxon>
    </lineage>
</organism>